<evidence type="ECO:0000259" key="2">
    <source>
        <dbReference type="Pfam" id="PF20152"/>
    </source>
</evidence>
<comment type="caution">
    <text evidence="3">The sequence shown here is derived from an EMBL/GenBank/DDBJ whole genome shotgun (WGS) entry which is preliminary data.</text>
</comment>
<keyword evidence="1" id="KW-0472">Membrane</keyword>
<dbReference type="PANTHER" id="PTHR40465:SF1">
    <property type="entry name" value="DUF6534 DOMAIN-CONTAINING PROTEIN"/>
    <property type="match status" value="1"/>
</dbReference>
<dbReference type="Pfam" id="PF20152">
    <property type="entry name" value="DUF6534"/>
    <property type="match status" value="1"/>
</dbReference>
<name>A0A5N5QE31_9AGAM</name>
<gene>
    <name evidence="3" type="ORF">CTheo_6680</name>
</gene>
<keyword evidence="1" id="KW-1133">Transmembrane helix</keyword>
<feature type="transmembrane region" description="Helical" evidence="1">
    <location>
        <begin position="79"/>
        <end position="99"/>
    </location>
</feature>
<feature type="domain" description="DUF6534" evidence="2">
    <location>
        <begin position="42"/>
        <end position="127"/>
    </location>
</feature>
<evidence type="ECO:0000313" key="3">
    <source>
        <dbReference type="EMBL" id="KAB5589879.1"/>
    </source>
</evidence>
<dbReference type="Proteomes" id="UP000383932">
    <property type="component" value="Unassembled WGS sequence"/>
</dbReference>
<feature type="transmembrane region" description="Helical" evidence="1">
    <location>
        <begin position="35"/>
        <end position="59"/>
    </location>
</feature>
<dbReference type="AlphaFoldDB" id="A0A5N5QE31"/>
<dbReference type="PANTHER" id="PTHR40465">
    <property type="entry name" value="CHROMOSOME 1, WHOLE GENOME SHOTGUN SEQUENCE"/>
    <property type="match status" value="1"/>
</dbReference>
<keyword evidence="4" id="KW-1185">Reference proteome</keyword>
<evidence type="ECO:0000313" key="4">
    <source>
        <dbReference type="Proteomes" id="UP000383932"/>
    </source>
</evidence>
<evidence type="ECO:0000256" key="1">
    <source>
        <dbReference type="SAM" id="Phobius"/>
    </source>
</evidence>
<protein>
    <recommendedName>
        <fullName evidence="2">DUF6534 domain-containing protein</fullName>
    </recommendedName>
</protein>
<sequence>MHTYMVRAIAAAVSCASAASIVKDFARFKEFKVAAIIWLGLSAITDTAITCTLSCHLYARRTGTPKTNDAITRLVRLTVPTGLITTIWAIGSLVLYLAMDNNMHLLFQLPLCKLYTNGLMSTLNSRAFWDGGSDTSDDDYISEQRGRDMQGNQEPRAASGWGFSLKSMPPGIFRQPTTKVRVVSSTVVHREDGVELEEYRVANTKRSNSDDIERFALSRPSITTVPIAGVLSSGAASDSTHSRVSFEAK</sequence>
<dbReference type="OrthoDB" id="3046394at2759"/>
<proteinExistence type="predicted"/>
<reference evidence="3 4" key="1">
    <citation type="journal article" date="2019" name="Fungal Biol. Biotechnol.">
        <title>Draft genome sequence of fastidious pathogen Ceratobasidium theobromae, which causes vascular-streak dieback in Theobroma cacao.</title>
        <authorList>
            <person name="Ali S.S."/>
            <person name="Asman A."/>
            <person name="Shao J."/>
            <person name="Firmansyah A.P."/>
            <person name="Susilo A.W."/>
            <person name="Rosmana A."/>
            <person name="McMahon P."/>
            <person name="Junaid M."/>
            <person name="Guest D."/>
            <person name="Kheng T.Y."/>
            <person name="Meinhardt L.W."/>
            <person name="Bailey B.A."/>
        </authorList>
    </citation>
    <scope>NUCLEOTIDE SEQUENCE [LARGE SCALE GENOMIC DNA]</scope>
    <source>
        <strain evidence="3 4">CT2</strain>
    </source>
</reference>
<organism evidence="3 4">
    <name type="scientific">Ceratobasidium theobromae</name>
    <dbReference type="NCBI Taxonomy" id="1582974"/>
    <lineage>
        <taxon>Eukaryota</taxon>
        <taxon>Fungi</taxon>
        <taxon>Dikarya</taxon>
        <taxon>Basidiomycota</taxon>
        <taxon>Agaricomycotina</taxon>
        <taxon>Agaricomycetes</taxon>
        <taxon>Cantharellales</taxon>
        <taxon>Ceratobasidiaceae</taxon>
        <taxon>Ceratobasidium</taxon>
    </lineage>
</organism>
<dbReference type="InterPro" id="IPR045339">
    <property type="entry name" value="DUF6534"/>
</dbReference>
<dbReference type="EMBL" id="SSOP01000220">
    <property type="protein sequence ID" value="KAB5589879.1"/>
    <property type="molecule type" value="Genomic_DNA"/>
</dbReference>
<keyword evidence="1" id="KW-0812">Transmembrane</keyword>
<accession>A0A5N5QE31</accession>